<sequence>MGIILENVKKSFGKPPADVIKGISLEIKENEFVSLTGKSGSGKSTLLYLISSLDDPSEGVISIDRKKISSLSQADLHSFRNLHMGFVFQFHYLLPEFTALENVLMPALKARKLKEKREDAIRLLKRFDLGDKLDHIPSKLSGGQMQRVSIARALVMRPRYLFADEPTGALDSANAKIVMDIFKDINKTEGTTVIMVTHDPDFAKSAKRQIKLVDGMISNGKTER</sequence>
<evidence type="ECO:0000256" key="2">
    <source>
        <dbReference type="ARBA" id="ARBA00022741"/>
    </source>
</evidence>
<comment type="similarity">
    <text evidence="4">Belongs to the ABC transporter superfamily. Macrolide exporter (TC 3.A.1.122) family.</text>
</comment>
<dbReference type="InterPro" id="IPR017871">
    <property type="entry name" value="ABC_transporter-like_CS"/>
</dbReference>
<dbReference type="SMART" id="SM00382">
    <property type="entry name" value="AAA"/>
    <property type="match status" value="1"/>
</dbReference>
<dbReference type="GO" id="GO:0005524">
    <property type="term" value="F:ATP binding"/>
    <property type="evidence" value="ECO:0007669"/>
    <property type="project" value="UniProtKB-KW"/>
</dbReference>
<dbReference type="SUPFAM" id="SSF52540">
    <property type="entry name" value="P-loop containing nucleoside triphosphate hydrolases"/>
    <property type="match status" value="1"/>
</dbReference>
<dbReference type="RefSeq" id="WP_100706431.1">
    <property type="nucleotide sequence ID" value="NZ_NPDL01000001.1"/>
</dbReference>
<accession>A0A2M9XDQ6</accession>
<dbReference type="GO" id="GO:0022857">
    <property type="term" value="F:transmembrane transporter activity"/>
    <property type="evidence" value="ECO:0007669"/>
    <property type="project" value="UniProtKB-ARBA"/>
</dbReference>
<name>A0A2M9XDQ6_9LEPT</name>
<gene>
    <name evidence="6" type="ORF">CH357_09130</name>
</gene>
<dbReference type="InterPro" id="IPR027417">
    <property type="entry name" value="P-loop_NTPase"/>
</dbReference>
<dbReference type="Proteomes" id="UP000232196">
    <property type="component" value="Unassembled WGS sequence"/>
</dbReference>
<dbReference type="FunFam" id="3.40.50.300:FF:000032">
    <property type="entry name" value="Export ABC transporter ATP-binding protein"/>
    <property type="match status" value="1"/>
</dbReference>
<evidence type="ECO:0000259" key="5">
    <source>
        <dbReference type="PROSITE" id="PS50893"/>
    </source>
</evidence>
<dbReference type="InterPro" id="IPR017911">
    <property type="entry name" value="MacB-like_ATP-bd"/>
</dbReference>
<keyword evidence="3 6" id="KW-0067">ATP-binding</keyword>
<evidence type="ECO:0000313" key="7">
    <source>
        <dbReference type="Proteomes" id="UP000232196"/>
    </source>
</evidence>
<evidence type="ECO:0000256" key="3">
    <source>
        <dbReference type="ARBA" id="ARBA00022840"/>
    </source>
</evidence>
<evidence type="ECO:0000313" key="6">
    <source>
        <dbReference type="EMBL" id="PJZ25790.1"/>
    </source>
</evidence>
<dbReference type="OrthoDB" id="9805538at2"/>
<evidence type="ECO:0000256" key="4">
    <source>
        <dbReference type="ARBA" id="ARBA00038388"/>
    </source>
</evidence>
<keyword evidence="7" id="KW-1185">Reference proteome</keyword>
<dbReference type="CDD" id="cd03255">
    <property type="entry name" value="ABC_MJ0796_LolCDE_FtsE"/>
    <property type="match status" value="1"/>
</dbReference>
<proteinExistence type="inferred from homology"/>
<dbReference type="Gene3D" id="3.40.50.300">
    <property type="entry name" value="P-loop containing nucleotide triphosphate hydrolases"/>
    <property type="match status" value="1"/>
</dbReference>
<dbReference type="PANTHER" id="PTHR42798:SF7">
    <property type="entry name" value="ALPHA-D-RIBOSE 1-METHYLPHOSPHONATE 5-TRIPHOSPHATE SYNTHASE SUBUNIT PHNL"/>
    <property type="match status" value="1"/>
</dbReference>
<dbReference type="InterPro" id="IPR003593">
    <property type="entry name" value="AAA+_ATPase"/>
</dbReference>
<keyword evidence="1" id="KW-0813">Transport</keyword>
<feature type="domain" description="ABC transporter" evidence="5">
    <location>
        <begin position="3"/>
        <end position="224"/>
    </location>
</feature>
<protein>
    <submittedName>
        <fullName evidence="6">ATP-binding protein</fullName>
    </submittedName>
</protein>
<dbReference type="GO" id="GO:0016887">
    <property type="term" value="F:ATP hydrolysis activity"/>
    <property type="evidence" value="ECO:0007669"/>
    <property type="project" value="InterPro"/>
</dbReference>
<dbReference type="Pfam" id="PF00005">
    <property type="entry name" value="ABC_tran"/>
    <property type="match status" value="1"/>
</dbReference>
<dbReference type="AlphaFoldDB" id="A0A2M9XDQ6"/>
<dbReference type="PROSITE" id="PS00211">
    <property type="entry name" value="ABC_TRANSPORTER_1"/>
    <property type="match status" value="1"/>
</dbReference>
<comment type="caution">
    <text evidence="6">The sequence shown here is derived from an EMBL/GenBank/DDBJ whole genome shotgun (WGS) entry which is preliminary data.</text>
</comment>
<reference evidence="6 7" key="1">
    <citation type="submission" date="2017-07" db="EMBL/GenBank/DDBJ databases">
        <title>Leptospira spp. isolated from tropical soils.</title>
        <authorList>
            <person name="Thibeaux R."/>
            <person name="Iraola G."/>
            <person name="Ferres I."/>
            <person name="Bierque E."/>
            <person name="Girault D."/>
            <person name="Soupe-Gilbert M.-E."/>
            <person name="Picardeau M."/>
            <person name="Goarant C."/>
        </authorList>
    </citation>
    <scope>NUCLEOTIDE SEQUENCE [LARGE SCALE GENOMIC DNA]</scope>
    <source>
        <strain evidence="6 7">MCA1-C-A1</strain>
    </source>
</reference>
<dbReference type="EMBL" id="NPDN01000004">
    <property type="protein sequence ID" value="PJZ25790.1"/>
    <property type="molecule type" value="Genomic_DNA"/>
</dbReference>
<organism evidence="6 7">
    <name type="scientific">Leptospira hartskeerlii</name>
    <dbReference type="NCBI Taxonomy" id="2023177"/>
    <lineage>
        <taxon>Bacteria</taxon>
        <taxon>Pseudomonadati</taxon>
        <taxon>Spirochaetota</taxon>
        <taxon>Spirochaetia</taxon>
        <taxon>Leptospirales</taxon>
        <taxon>Leptospiraceae</taxon>
        <taxon>Leptospira</taxon>
    </lineage>
</organism>
<dbReference type="GO" id="GO:0098796">
    <property type="term" value="C:membrane protein complex"/>
    <property type="evidence" value="ECO:0007669"/>
    <property type="project" value="UniProtKB-ARBA"/>
</dbReference>
<dbReference type="PROSITE" id="PS50893">
    <property type="entry name" value="ABC_TRANSPORTER_2"/>
    <property type="match status" value="1"/>
</dbReference>
<keyword evidence="2" id="KW-0547">Nucleotide-binding</keyword>
<dbReference type="InterPro" id="IPR003439">
    <property type="entry name" value="ABC_transporter-like_ATP-bd"/>
</dbReference>
<dbReference type="PANTHER" id="PTHR42798">
    <property type="entry name" value="LIPOPROTEIN-RELEASING SYSTEM ATP-BINDING PROTEIN LOLD"/>
    <property type="match status" value="1"/>
</dbReference>
<evidence type="ECO:0000256" key="1">
    <source>
        <dbReference type="ARBA" id="ARBA00022448"/>
    </source>
</evidence>